<dbReference type="InterPro" id="IPR013087">
    <property type="entry name" value="Znf_C2H2_type"/>
</dbReference>
<keyword evidence="4 8" id="KW-0863">Zinc-finger</keyword>
<dbReference type="InterPro" id="IPR036236">
    <property type="entry name" value="Znf_C2H2_sf"/>
</dbReference>
<gene>
    <name evidence="11" type="ORF">ODALV1_LOCUS14749</name>
</gene>
<dbReference type="Pfam" id="PF13894">
    <property type="entry name" value="zf-C2H2_4"/>
    <property type="match status" value="1"/>
</dbReference>
<dbReference type="Pfam" id="PF00096">
    <property type="entry name" value="zf-C2H2"/>
    <property type="match status" value="3"/>
</dbReference>
<accession>A0ABP1QUZ1</accession>
<keyword evidence="5" id="KW-0862">Zinc</keyword>
<organism evidence="11 12">
    <name type="scientific">Orchesella dallaii</name>
    <dbReference type="NCBI Taxonomy" id="48710"/>
    <lineage>
        <taxon>Eukaryota</taxon>
        <taxon>Metazoa</taxon>
        <taxon>Ecdysozoa</taxon>
        <taxon>Arthropoda</taxon>
        <taxon>Hexapoda</taxon>
        <taxon>Collembola</taxon>
        <taxon>Entomobryomorpha</taxon>
        <taxon>Entomobryoidea</taxon>
        <taxon>Orchesellidae</taxon>
        <taxon>Orchesellinae</taxon>
        <taxon>Orchesella</taxon>
    </lineage>
</organism>
<evidence type="ECO:0000313" key="11">
    <source>
        <dbReference type="EMBL" id="CAL8111124.1"/>
    </source>
</evidence>
<comment type="subcellular location">
    <subcellularLocation>
        <location evidence="1">Nucleus</location>
    </subcellularLocation>
</comment>
<feature type="region of interest" description="Disordered" evidence="9">
    <location>
        <begin position="1"/>
        <end position="33"/>
    </location>
</feature>
<keyword evidence="6" id="KW-0238">DNA-binding</keyword>
<dbReference type="Proteomes" id="UP001642540">
    <property type="component" value="Unassembled WGS sequence"/>
</dbReference>
<feature type="domain" description="C2H2-type" evidence="10">
    <location>
        <begin position="380"/>
        <end position="408"/>
    </location>
</feature>
<sequence>MSAFKKLKRSRMTVEAMEPDSDPCSSSCSNQSSSYPGLYQCGLCGERYNRSEDLITHVERGIHVKPIKECPQEVPVKEAQSDVRIVSISGNDAGCSVKEEWAESAREMIGDMLSSKFKRKYNLSPKREELESILPFDNDDTDDHFRLAPIECPTSESVETYKVEDEREKQKPFFKCIKCSATFSSAVLLKNHRVVHALDCPKCGETFLIKPSLDRHLRERHGKVESRKESADLIAQEQTQEYQTNSKFPCPKTFASDVLIEPTPDGLFSCKMCPKVCQARSDMSKHVRRHTDERPFSCEICGDKFKHQSAITNHLRIHTGERPYSCVYCDKKFSQPSNKRRHEALHRGEKPFQCSICYRSFSEKTTLQTHYLQHTGERPFVCTECGKGHVTNSALKQHTISRHRHEMESISSSNDDESTMDLRIKTEN</sequence>
<evidence type="ECO:0000313" key="12">
    <source>
        <dbReference type="Proteomes" id="UP001642540"/>
    </source>
</evidence>
<keyword evidence="2" id="KW-0479">Metal-binding</keyword>
<feature type="domain" description="C2H2-type" evidence="10">
    <location>
        <begin position="268"/>
        <end position="295"/>
    </location>
</feature>
<evidence type="ECO:0000256" key="3">
    <source>
        <dbReference type="ARBA" id="ARBA00022737"/>
    </source>
</evidence>
<feature type="domain" description="C2H2-type" evidence="10">
    <location>
        <begin position="296"/>
        <end position="323"/>
    </location>
</feature>
<dbReference type="SUPFAM" id="SSF57667">
    <property type="entry name" value="beta-beta-alpha zinc fingers"/>
    <property type="match status" value="4"/>
</dbReference>
<protein>
    <recommendedName>
        <fullName evidence="10">C2H2-type domain-containing protein</fullName>
    </recommendedName>
</protein>
<dbReference type="EMBL" id="CAXLJM020000046">
    <property type="protein sequence ID" value="CAL8111124.1"/>
    <property type="molecule type" value="Genomic_DNA"/>
</dbReference>
<evidence type="ECO:0000256" key="9">
    <source>
        <dbReference type="SAM" id="MobiDB-lite"/>
    </source>
</evidence>
<evidence type="ECO:0000259" key="10">
    <source>
        <dbReference type="PROSITE" id="PS50157"/>
    </source>
</evidence>
<dbReference type="PANTHER" id="PTHR24390:SF159">
    <property type="entry name" value="GROWTH FACTOR INDEPENDENT 1 TRANSCRIPTIONAL REPRESSOR"/>
    <property type="match status" value="1"/>
</dbReference>
<feature type="region of interest" description="Disordered" evidence="9">
    <location>
        <begin position="397"/>
        <end position="428"/>
    </location>
</feature>
<keyword evidence="3" id="KW-0677">Repeat</keyword>
<dbReference type="Gene3D" id="3.30.160.60">
    <property type="entry name" value="Classic Zinc Finger"/>
    <property type="match status" value="6"/>
</dbReference>
<evidence type="ECO:0000256" key="5">
    <source>
        <dbReference type="ARBA" id="ARBA00022833"/>
    </source>
</evidence>
<reference evidence="11 12" key="1">
    <citation type="submission" date="2024-08" db="EMBL/GenBank/DDBJ databases">
        <authorList>
            <person name="Cucini C."/>
            <person name="Frati F."/>
        </authorList>
    </citation>
    <scope>NUCLEOTIDE SEQUENCE [LARGE SCALE GENOMIC DNA]</scope>
</reference>
<keyword evidence="7" id="KW-0539">Nucleus</keyword>
<dbReference type="PANTHER" id="PTHR24390">
    <property type="entry name" value="ZINC FINGER PROTEIN"/>
    <property type="match status" value="1"/>
</dbReference>
<evidence type="ECO:0000256" key="8">
    <source>
        <dbReference type="PROSITE-ProRule" id="PRU00042"/>
    </source>
</evidence>
<evidence type="ECO:0000256" key="7">
    <source>
        <dbReference type="ARBA" id="ARBA00023242"/>
    </source>
</evidence>
<evidence type="ECO:0000256" key="4">
    <source>
        <dbReference type="ARBA" id="ARBA00022771"/>
    </source>
</evidence>
<dbReference type="PROSITE" id="PS00028">
    <property type="entry name" value="ZINC_FINGER_C2H2_1"/>
    <property type="match status" value="7"/>
</dbReference>
<proteinExistence type="predicted"/>
<feature type="domain" description="C2H2-type" evidence="10">
    <location>
        <begin position="324"/>
        <end position="351"/>
    </location>
</feature>
<feature type="compositionally biased region" description="Low complexity" evidence="9">
    <location>
        <begin position="22"/>
        <end position="33"/>
    </location>
</feature>
<evidence type="ECO:0000256" key="6">
    <source>
        <dbReference type="ARBA" id="ARBA00023125"/>
    </source>
</evidence>
<dbReference type="SMART" id="SM00355">
    <property type="entry name" value="ZnF_C2H2"/>
    <property type="match status" value="8"/>
</dbReference>
<dbReference type="PROSITE" id="PS50157">
    <property type="entry name" value="ZINC_FINGER_C2H2_2"/>
    <property type="match status" value="8"/>
</dbReference>
<feature type="compositionally biased region" description="Basic residues" evidence="9">
    <location>
        <begin position="1"/>
        <end position="11"/>
    </location>
</feature>
<feature type="domain" description="C2H2-type" evidence="10">
    <location>
        <begin position="39"/>
        <end position="63"/>
    </location>
</feature>
<evidence type="ECO:0000256" key="2">
    <source>
        <dbReference type="ARBA" id="ARBA00022723"/>
    </source>
</evidence>
<feature type="domain" description="C2H2-type" evidence="10">
    <location>
        <begin position="352"/>
        <end position="379"/>
    </location>
</feature>
<feature type="domain" description="C2H2-type" evidence="10">
    <location>
        <begin position="174"/>
        <end position="201"/>
    </location>
</feature>
<comment type="caution">
    <text evidence="11">The sequence shown here is derived from an EMBL/GenBank/DDBJ whole genome shotgun (WGS) entry which is preliminary data.</text>
</comment>
<evidence type="ECO:0000256" key="1">
    <source>
        <dbReference type="ARBA" id="ARBA00004123"/>
    </source>
</evidence>
<name>A0ABP1QUZ1_9HEXA</name>
<feature type="domain" description="C2H2-type" evidence="10">
    <location>
        <begin position="198"/>
        <end position="226"/>
    </location>
</feature>
<keyword evidence="12" id="KW-1185">Reference proteome</keyword>